<comment type="caution">
    <text evidence="1">The sequence shown here is derived from an EMBL/GenBank/DDBJ whole genome shotgun (WGS) entry which is preliminary data.</text>
</comment>
<proteinExistence type="predicted"/>
<evidence type="ECO:0000313" key="1">
    <source>
        <dbReference type="EMBL" id="TGY67223.1"/>
    </source>
</evidence>
<reference evidence="1" key="1">
    <citation type="submission" date="2019-04" db="EMBL/GenBank/DDBJ databases">
        <title>Microbes associate with the intestines of laboratory mice.</title>
        <authorList>
            <person name="Navarre W."/>
            <person name="Wong E."/>
            <person name="Huang K."/>
            <person name="Tropini C."/>
            <person name="Ng K."/>
            <person name="Yu B."/>
        </authorList>
    </citation>
    <scope>NUCLEOTIDE SEQUENCE</scope>
    <source>
        <strain evidence="1">NM09_H32</strain>
    </source>
</reference>
<accession>A0AC61RB02</accession>
<protein>
    <submittedName>
        <fullName evidence="1">Uncharacterized protein</fullName>
    </submittedName>
</protein>
<dbReference type="Proteomes" id="UP000308836">
    <property type="component" value="Unassembled WGS sequence"/>
</dbReference>
<gene>
    <name evidence="1" type="ORF">E5336_00125</name>
</gene>
<evidence type="ECO:0000313" key="2">
    <source>
        <dbReference type="Proteomes" id="UP000308836"/>
    </source>
</evidence>
<dbReference type="EMBL" id="SRYG01000001">
    <property type="protein sequence ID" value="TGY67223.1"/>
    <property type="molecule type" value="Genomic_DNA"/>
</dbReference>
<keyword evidence="2" id="KW-1185">Reference proteome</keyword>
<organism evidence="1 2">
    <name type="scientific">Dubosiella muris</name>
    <dbReference type="NCBI Taxonomy" id="3038133"/>
    <lineage>
        <taxon>Bacteria</taxon>
        <taxon>Bacillati</taxon>
        <taxon>Bacillota</taxon>
        <taxon>Erysipelotrichia</taxon>
        <taxon>Erysipelotrichales</taxon>
        <taxon>Erysipelotrichaceae</taxon>
        <taxon>Dubosiella</taxon>
    </lineage>
</organism>
<sequence>MISVFWMVAGIWIVGCVAQLIRLGIYWYRRVVVLRYRDLWPEAEKKNMDLLKRKSWFSFRMLRSIVFWWMWNQEKPGFFLGFTTFESQLFVNRLYFYLEGEQHRRSSPLVLGGIGCLVFVMAAAFSCLQGMDREKEWSRYYLKRDDATYSLVENGKIVQERVKKRDLSLPVVVEEGE</sequence>
<name>A0AC61RB02_9FIRM</name>